<evidence type="ECO:0000313" key="4">
    <source>
        <dbReference type="Proteomes" id="UP000030747"/>
    </source>
</evidence>
<evidence type="ECO:0000259" key="2">
    <source>
        <dbReference type="Pfam" id="PF18590"/>
    </source>
</evidence>
<feature type="domain" description="Immune mapped protein 2 N-terminal" evidence="2">
    <location>
        <begin position="72"/>
        <end position="153"/>
    </location>
</feature>
<dbReference type="RefSeq" id="XP_013228342.1">
    <property type="nucleotide sequence ID" value="XM_013372888.1"/>
</dbReference>
<evidence type="ECO:0000313" key="3">
    <source>
        <dbReference type="EMBL" id="CDJ37504.1"/>
    </source>
</evidence>
<gene>
    <name evidence="3" type="ORF">ETH_00031000</name>
</gene>
<sequence>MESVVSEDPQQQQQQHEPQQQDEPQQQQEKTQQQQEQQQEQQQQQELAVEIPQNLPDPSKRRKSATVAQDQAGCYLVYDQEKARWAAVWSPSFVAAAAAILNPSTKVPPYKYSKREKVILEAEKNKDAKSNFLAGLCLFFKLIRDYKGTFTLLPAAEEVELKDVAIVGLKGQEVFK</sequence>
<dbReference type="VEuPathDB" id="ToxoDB:ETH2_0200500"/>
<dbReference type="OrthoDB" id="354328at2759"/>
<proteinExistence type="predicted"/>
<dbReference type="VEuPathDB" id="ToxoDB:ETH_00031000"/>
<name>U6KHT9_EIMTE</name>
<protein>
    <recommendedName>
        <fullName evidence="2">Immune mapped protein 2 N-terminal domain-containing protein</fullName>
    </recommendedName>
</protein>
<dbReference type="AlphaFoldDB" id="U6KHT9"/>
<dbReference type="GeneID" id="25255276"/>
<feature type="compositionally biased region" description="Low complexity" evidence="1">
    <location>
        <begin position="9"/>
        <end position="46"/>
    </location>
</feature>
<accession>U6KHT9</accession>
<evidence type="ECO:0000256" key="1">
    <source>
        <dbReference type="SAM" id="MobiDB-lite"/>
    </source>
</evidence>
<dbReference type="Proteomes" id="UP000030747">
    <property type="component" value="Unassembled WGS sequence"/>
</dbReference>
<reference evidence="3" key="1">
    <citation type="submission" date="2013-10" db="EMBL/GenBank/DDBJ databases">
        <title>Genomic analysis of the causative agents of coccidiosis in chickens.</title>
        <authorList>
            <person name="Reid A.J."/>
            <person name="Blake D."/>
            <person name="Billington K."/>
            <person name="Browne H."/>
            <person name="Dunn M."/>
            <person name="Hung S."/>
            <person name="Kawahara F."/>
            <person name="Miranda-Saavedra D."/>
            <person name="Mourier T."/>
            <person name="Nagra H."/>
            <person name="Otto T.D."/>
            <person name="Rawlings N."/>
            <person name="Sanchez A."/>
            <person name="Sanders M."/>
            <person name="Subramaniam C."/>
            <person name="Tay Y."/>
            <person name="Dear P."/>
            <person name="Doerig C."/>
            <person name="Gruber A."/>
            <person name="Parkinson J."/>
            <person name="Shirley M."/>
            <person name="Wan K.L."/>
            <person name="Berriman M."/>
            <person name="Tomley F."/>
            <person name="Pain A."/>
        </authorList>
    </citation>
    <scope>NUCLEOTIDE SEQUENCE [LARGE SCALE GENOMIC DNA]</scope>
    <source>
        <strain evidence="3">Houghton</strain>
    </source>
</reference>
<organism evidence="3 4">
    <name type="scientific">Eimeria tenella</name>
    <name type="common">Coccidian parasite</name>
    <dbReference type="NCBI Taxonomy" id="5802"/>
    <lineage>
        <taxon>Eukaryota</taxon>
        <taxon>Sar</taxon>
        <taxon>Alveolata</taxon>
        <taxon>Apicomplexa</taxon>
        <taxon>Conoidasida</taxon>
        <taxon>Coccidia</taxon>
        <taxon>Eucoccidiorida</taxon>
        <taxon>Eimeriorina</taxon>
        <taxon>Eimeriidae</taxon>
        <taxon>Eimeria</taxon>
    </lineage>
</organism>
<reference evidence="3" key="2">
    <citation type="submission" date="2013-10" db="EMBL/GenBank/DDBJ databases">
        <authorList>
            <person name="Aslett M."/>
        </authorList>
    </citation>
    <scope>NUCLEOTIDE SEQUENCE [LARGE SCALE GENOMIC DNA]</scope>
    <source>
        <strain evidence="3">Houghton</strain>
    </source>
</reference>
<keyword evidence="4" id="KW-1185">Reference proteome</keyword>
<dbReference type="EMBL" id="HG673763">
    <property type="protein sequence ID" value="CDJ37504.1"/>
    <property type="molecule type" value="Genomic_DNA"/>
</dbReference>
<dbReference type="Pfam" id="PF18590">
    <property type="entry name" value="IMP2_N"/>
    <property type="match status" value="1"/>
</dbReference>
<feature type="region of interest" description="Disordered" evidence="1">
    <location>
        <begin position="1"/>
        <end position="66"/>
    </location>
</feature>
<dbReference type="InterPro" id="IPR040955">
    <property type="entry name" value="IMP2_N"/>
</dbReference>